<reference evidence="3" key="1">
    <citation type="journal article" date="2020" name="Nat. Commun.">
        <title>Genome sequence of the cluster root forming white lupin.</title>
        <authorList>
            <person name="Hufnagel B."/>
            <person name="Marques A."/>
            <person name="Soriano A."/>
            <person name="Marques L."/>
            <person name="Divol F."/>
            <person name="Doumas P."/>
            <person name="Sallet E."/>
            <person name="Mancinotti D."/>
            <person name="Carrere S."/>
            <person name="Marande W."/>
            <person name="Arribat S."/>
            <person name="Keller J."/>
            <person name="Huneau C."/>
            <person name="Blein T."/>
            <person name="Aime D."/>
            <person name="Laguerre M."/>
            <person name="Taylor J."/>
            <person name="Schubert V."/>
            <person name="Nelson M."/>
            <person name="Geu-Flores F."/>
            <person name="Crespi M."/>
            <person name="Gallardo-Guerrero K."/>
            <person name="Delaux P.-M."/>
            <person name="Salse J."/>
            <person name="Berges H."/>
            <person name="Guyot R."/>
            <person name="Gouzy J."/>
            <person name="Peret B."/>
        </authorList>
    </citation>
    <scope>NUCLEOTIDE SEQUENCE [LARGE SCALE GENOMIC DNA]</scope>
    <source>
        <strain evidence="3">cv. Amiga</strain>
    </source>
</reference>
<keyword evidence="3" id="KW-1185">Reference proteome</keyword>
<accession>A0A6A4NH87</accession>
<dbReference type="OrthoDB" id="1929004at2759"/>
<sequence length="83" mass="9033">MANNNNEKKMEVKGGSSSEEKGKLEGLGMESSPYVKYNDDLEEYKYNVYGTKGHLQPIPNQGGGTTHAPTLSAPQPQPQPQPN</sequence>
<dbReference type="Proteomes" id="UP000447434">
    <property type="component" value="Chromosome 23"/>
</dbReference>
<evidence type="ECO:0000256" key="1">
    <source>
        <dbReference type="SAM" id="MobiDB-lite"/>
    </source>
</evidence>
<feature type="region of interest" description="Disordered" evidence="1">
    <location>
        <begin position="1"/>
        <end position="33"/>
    </location>
</feature>
<gene>
    <name evidence="2" type="ORF">Lalb_Chr23g0265551</name>
</gene>
<dbReference type="Pfam" id="PF10714">
    <property type="entry name" value="LEA_6"/>
    <property type="match status" value="1"/>
</dbReference>
<name>A0A6A4NH87_LUPAL</name>
<protein>
    <submittedName>
        <fullName evidence="2">Putative Late embryogenesis abundant protein, LEA-18</fullName>
    </submittedName>
</protein>
<feature type="compositionally biased region" description="Basic and acidic residues" evidence="1">
    <location>
        <begin position="1"/>
        <end position="24"/>
    </location>
</feature>
<evidence type="ECO:0000313" key="3">
    <source>
        <dbReference type="Proteomes" id="UP000447434"/>
    </source>
</evidence>
<proteinExistence type="predicted"/>
<dbReference type="InterPro" id="IPR018930">
    <property type="entry name" value="LEA-18"/>
</dbReference>
<feature type="region of interest" description="Disordered" evidence="1">
    <location>
        <begin position="52"/>
        <end position="83"/>
    </location>
</feature>
<comment type="caution">
    <text evidence="2">The sequence shown here is derived from an EMBL/GenBank/DDBJ whole genome shotgun (WGS) entry which is preliminary data.</text>
</comment>
<dbReference type="EMBL" id="WOCE01000023">
    <property type="protein sequence ID" value="KAE9586659.1"/>
    <property type="molecule type" value="Genomic_DNA"/>
</dbReference>
<organism evidence="2 3">
    <name type="scientific">Lupinus albus</name>
    <name type="common">White lupine</name>
    <name type="synonym">Lupinus termis</name>
    <dbReference type="NCBI Taxonomy" id="3870"/>
    <lineage>
        <taxon>Eukaryota</taxon>
        <taxon>Viridiplantae</taxon>
        <taxon>Streptophyta</taxon>
        <taxon>Embryophyta</taxon>
        <taxon>Tracheophyta</taxon>
        <taxon>Spermatophyta</taxon>
        <taxon>Magnoliopsida</taxon>
        <taxon>eudicotyledons</taxon>
        <taxon>Gunneridae</taxon>
        <taxon>Pentapetalae</taxon>
        <taxon>rosids</taxon>
        <taxon>fabids</taxon>
        <taxon>Fabales</taxon>
        <taxon>Fabaceae</taxon>
        <taxon>Papilionoideae</taxon>
        <taxon>50 kb inversion clade</taxon>
        <taxon>genistoids sensu lato</taxon>
        <taxon>core genistoids</taxon>
        <taxon>Genisteae</taxon>
        <taxon>Lupinus</taxon>
    </lineage>
</organism>
<dbReference type="AlphaFoldDB" id="A0A6A4NH87"/>
<evidence type="ECO:0000313" key="2">
    <source>
        <dbReference type="EMBL" id="KAE9586659.1"/>
    </source>
</evidence>